<dbReference type="EMBL" id="CP041659">
    <property type="protein sequence ID" value="QDP20418.1"/>
    <property type="molecule type" value="Genomic_DNA"/>
</dbReference>
<protein>
    <submittedName>
        <fullName evidence="4">EAL domain-containing protein</fullName>
    </submittedName>
</protein>
<evidence type="ECO:0000256" key="1">
    <source>
        <dbReference type="SAM" id="Phobius"/>
    </source>
</evidence>
<keyword evidence="1" id="KW-0812">Transmembrane</keyword>
<dbReference type="Proteomes" id="UP000321857">
    <property type="component" value="Chromosome"/>
</dbReference>
<dbReference type="Gene3D" id="3.20.20.450">
    <property type="entry name" value="EAL domain"/>
    <property type="match status" value="1"/>
</dbReference>
<keyword evidence="1" id="KW-1133">Transmembrane helix</keyword>
<dbReference type="KEGG" id="sxa:FMM02_10915"/>
<feature type="transmembrane region" description="Helical" evidence="1">
    <location>
        <begin position="64"/>
        <end position="82"/>
    </location>
</feature>
<gene>
    <name evidence="4" type="ORF">FMM02_10915</name>
</gene>
<feature type="transmembrane region" description="Helical" evidence="1">
    <location>
        <begin position="167"/>
        <end position="197"/>
    </location>
</feature>
<dbReference type="AlphaFoldDB" id="A0A516IU36"/>
<dbReference type="InterPro" id="IPR035919">
    <property type="entry name" value="EAL_sf"/>
</dbReference>
<feature type="transmembrane region" description="Helical" evidence="1">
    <location>
        <begin position="204"/>
        <end position="222"/>
    </location>
</feature>
<feature type="transmembrane region" description="Helical" evidence="1">
    <location>
        <begin position="128"/>
        <end position="147"/>
    </location>
</feature>
<dbReference type="Gene3D" id="3.30.70.270">
    <property type="match status" value="1"/>
</dbReference>
<dbReference type="PROSITE" id="PS50883">
    <property type="entry name" value="EAL"/>
    <property type="match status" value="1"/>
</dbReference>
<dbReference type="RefSeq" id="WP_147494866.1">
    <property type="nucleotide sequence ID" value="NZ_CP041659.1"/>
</dbReference>
<dbReference type="PANTHER" id="PTHR33121:SF70">
    <property type="entry name" value="SIGNALING PROTEIN YKOW"/>
    <property type="match status" value="1"/>
</dbReference>
<accession>A0A516IU36</accession>
<dbReference type="Pfam" id="PF00563">
    <property type="entry name" value="EAL"/>
    <property type="match status" value="1"/>
</dbReference>
<dbReference type="SUPFAM" id="SSF55073">
    <property type="entry name" value="Nucleotide cyclase"/>
    <property type="match status" value="1"/>
</dbReference>
<dbReference type="GO" id="GO:0071111">
    <property type="term" value="F:cyclic-guanylate-specific phosphodiesterase activity"/>
    <property type="evidence" value="ECO:0007669"/>
    <property type="project" value="InterPro"/>
</dbReference>
<dbReference type="OrthoDB" id="9814202at2"/>
<dbReference type="InterPro" id="IPR000160">
    <property type="entry name" value="GGDEF_dom"/>
</dbReference>
<dbReference type="InterPro" id="IPR043128">
    <property type="entry name" value="Rev_trsase/Diguanyl_cyclase"/>
</dbReference>
<dbReference type="NCBIfam" id="TIGR00254">
    <property type="entry name" value="GGDEF"/>
    <property type="match status" value="1"/>
</dbReference>
<dbReference type="Pfam" id="PF00990">
    <property type="entry name" value="GGDEF"/>
    <property type="match status" value="1"/>
</dbReference>
<evidence type="ECO:0000259" key="3">
    <source>
        <dbReference type="PROSITE" id="PS50887"/>
    </source>
</evidence>
<dbReference type="SMART" id="SM00052">
    <property type="entry name" value="EAL"/>
    <property type="match status" value="1"/>
</dbReference>
<dbReference type="CDD" id="cd01948">
    <property type="entry name" value="EAL"/>
    <property type="match status" value="1"/>
</dbReference>
<dbReference type="PANTHER" id="PTHR33121">
    <property type="entry name" value="CYCLIC DI-GMP PHOSPHODIESTERASE PDEF"/>
    <property type="match status" value="1"/>
</dbReference>
<dbReference type="PROSITE" id="PS50887">
    <property type="entry name" value="GGDEF"/>
    <property type="match status" value="1"/>
</dbReference>
<keyword evidence="1" id="KW-0472">Membrane</keyword>
<dbReference type="InterPro" id="IPR050706">
    <property type="entry name" value="Cyclic-di-GMP_PDE-like"/>
</dbReference>
<sequence>MKTRFIAAAAGNPTFPPPHHANGAGGVLWMYQIKRWANIDYRLAPKAGESWADEAFYLLAGRLVHLYLVVLGTMWVCAFRFLATVPPALGIGAPTAFTLLIVGRLLFWRRLSARRSDPTAIRSSIQQLQIFGPLVGLLVVGWAMAVYGYGDAPQKDMVHFLTLTCGMFAVLCLGATPFAGSLVACSVIVPSSMVYFFESHPNSLSVGIIQLVVFLIVVRVAFSYQRNFLCLSEARRQSAERAQANHLRAEISDHLASTDPLTGLLNRRAFLAALEGQIASPRSSIQLAMIDLDGFKDINDSLGHAAGDVLLQVLSNRLVSVYPGAGVGRLGGDEFAILFDAGSDVDRSDLVKLAEKLSVPVVHEQMKYSVSASIGLLKAANSDLTVASCLERADHAMYAAKQQAGPSVVVYGERLDRQLRNRQKLLGTISRPGFEEYLSLAYQPIVDTKSSACVGIEALARWNSPGLESLGAAEFIATAESCGQMHEVTRAIVAKAVKECPAWESGGSLFLNISGRDLMVEESMDFLATTIVEAGCMPEHIVFEITETALINVEAAVSSMRRLGERGFRFALDDFGSGQSSLSRVHRLPIDVLKIDGAFIENIVDDPRCRAAVGTVLELARQMQVDCVVEGIESGEQSVHAARLGARLMQGYYFARPSSALDALQALSGMPGSNLAAGLPQLRVAG</sequence>
<evidence type="ECO:0000313" key="4">
    <source>
        <dbReference type="EMBL" id="QDP20418.1"/>
    </source>
</evidence>
<name>A0A516IU36_9SPHN</name>
<feature type="domain" description="GGDEF" evidence="3">
    <location>
        <begin position="283"/>
        <end position="414"/>
    </location>
</feature>
<feature type="domain" description="EAL" evidence="2">
    <location>
        <begin position="418"/>
        <end position="671"/>
    </location>
</feature>
<dbReference type="InterPro" id="IPR029787">
    <property type="entry name" value="Nucleotide_cyclase"/>
</dbReference>
<dbReference type="SUPFAM" id="SSF141868">
    <property type="entry name" value="EAL domain-like"/>
    <property type="match status" value="1"/>
</dbReference>
<dbReference type="CDD" id="cd01949">
    <property type="entry name" value="GGDEF"/>
    <property type="match status" value="1"/>
</dbReference>
<reference evidence="4 5" key="1">
    <citation type="submission" date="2019-07" db="EMBL/GenBank/DDBJ databases">
        <title>Sphingomonas AE3 Genome sequencing and assembly.</title>
        <authorList>
            <person name="Kim H."/>
        </authorList>
    </citation>
    <scope>NUCLEOTIDE SEQUENCE [LARGE SCALE GENOMIC DNA]</scope>
    <source>
        <strain evidence="4 5">AE3</strain>
    </source>
</reference>
<dbReference type="SMART" id="SM00267">
    <property type="entry name" value="GGDEF"/>
    <property type="match status" value="1"/>
</dbReference>
<proteinExistence type="predicted"/>
<evidence type="ECO:0000313" key="5">
    <source>
        <dbReference type="Proteomes" id="UP000321857"/>
    </source>
</evidence>
<organism evidence="4 5">
    <name type="scientific">Sphingomonas xanthus</name>
    <dbReference type="NCBI Taxonomy" id="2594473"/>
    <lineage>
        <taxon>Bacteria</taxon>
        <taxon>Pseudomonadati</taxon>
        <taxon>Pseudomonadota</taxon>
        <taxon>Alphaproteobacteria</taxon>
        <taxon>Sphingomonadales</taxon>
        <taxon>Sphingomonadaceae</taxon>
        <taxon>Sphingomonas</taxon>
    </lineage>
</organism>
<dbReference type="InterPro" id="IPR001633">
    <property type="entry name" value="EAL_dom"/>
</dbReference>
<feature type="transmembrane region" description="Helical" evidence="1">
    <location>
        <begin position="88"/>
        <end position="107"/>
    </location>
</feature>
<evidence type="ECO:0000259" key="2">
    <source>
        <dbReference type="PROSITE" id="PS50883"/>
    </source>
</evidence>
<keyword evidence="5" id="KW-1185">Reference proteome</keyword>